<dbReference type="OrthoDB" id="2368680at2759"/>
<proteinExistence type="predicted"/>
<dbReference type="HOGENOM" id="CLU_013662_0_0_1"/>
<sequence length="648" mass="72423">IKMTAPFTEASLKKLTVPQLKVLCKEKRLTGYSKLPKDPIIARLLEWQTKQVSSPASSREGYVLEGSLEIPATQTSHLRSITVPCSQLQPPQVDVSRIIAPDVPHEATIGCATTDNESRPAKGTRDTAVLLKRPRRDSETLPSSYPQTKKTRINVPLIAGYSATVPIHTRQLQATPALPVQASKSPIPDVEEKEKTSINDSGQGFNFPIKPQPLAQPAKFVQRRFKALIPAKNCGPGSPLTGVPSVTRYLDFPPEEQISLKTISLPPSLAQRKHVPTLSLILSGISLQDLKACALVSRSFRYSAYLSASRQLSRRFPGARLRDVLQRYPQKIINLWPYLHYRDQEVQTRKNFYETSFLFKTCKGLFEVDEHLWKSPDHERQANVAIRFLITRLFFLVSIGGDEYKRTEGTGVVISAEEVVGGEVWKIRYRSSSSIQTFYVLESTCEVIGNAEIPLHASTPSPTGLRADWWAYIQHKIGLQPQTNNGQHGGLSECIQWSNHEEYDVGISRLWLKRIEREGDSGVAKLTIARRYVFACVISNSISGSWRSSNEMAQDFDGRPLTYAPTREPTAKAQRINLFIPAHHHVESVHFTSSDGRCLHPAIAVVQTPGREYFILRDNGMQVGCEEEGIASVWMEILGCNQNGCVHP</sequence>
<protein>
    <recommendedName>
        <fullName evidence="3">Rho termination factor N-terminal domain-containing protein</fullName>
    </recommendedName>
</protein>
<keyword evidence="2" id="KW-1185">Reference proteome</keyword>
<evidence type="ECO:0000313" key="1">
    <source>
        <dbReference type="EMBL" id="KDR82695.1"/>
    </source>
</evidence>
<evidence type="ECO:0008006" key="3">
    <source>
        <dbReference type="Google" id="ProtNLM"/>
    </source>
</evidence>
<accession>A0A067THJ2</accession>
<name>A0A067THJ2_GALM3</name>
<gene>
    <name evidence="1" type="ORF">GALMADRAFT_57320</name>
</gene>
<dbReference type="STRING" id="685588.A0A067THJ2"/>
<dbReference type="AlphaFoldDB" id="A0A067THJ2"/>
<reference evidence="2" key="1">
    <citation type="journal article" date="2014" name="Proc. Natl. Acad. Sci. U.S.A.">
        <title>Extensive sampling of basidiomycete genomes demonstrates inadequacy of the white-rot/brown-rot paradigm for wood decay fungi.</title>
        <authorList>
            <person name="Riley R."/>
            <person name="Salamov A.A."/>
            <person name="Brown D.W."/>
            <person name="Nagy L.G."/>
            <person name="Floudas D."/>
            <person name="Held B.W."/>
            <person name="Levasseur A."/>
            <person name="Lombard V."/>
            <person name="Morin E."/>
            <person name="Otillar R."/>
            <person name="Lindquist E.A."/>
            <person name="Sun H."/>
            <person name="LaButti K.M."/>
            <person name="Schmutz J."/>
            <person name="Jabbour D."/>
            <person name="Luo H."/>
            <person name="Baker S.E."/>
            <person name="Pisabarro A.G."/>
            <person name="Walton J.D."/>
            <person name="Blanchette R.A."/>
            <person name="Henrissat B."/>
            <person name="Martin F."/>
            <person name="Cullen D."/>
            <person name="Hibbett D.S."/>
            <person name="Grigoriev I.V."/>
        </authorList>
    </citation>
    <scope>NUCLEOTIDE SEQUENCE [LARGE SCALE GENOMIC DNA]</scope>
    <source>
        <strain evidence="2">CBS 339.88</strain>
    </source>
</reference>
<dbReference type="EMBL" id="KL142369">
    <property type="protein sequence ID" value="KDR82695.1"/>
    <property type="molecule type" value="Genomic_DNA"/>
</dbReference>
<feature type="non-terminal residue" evidence="1">
    <location>
        <position position="1"/>
    </location>
</feature>
<evidence type="ECO:0000313" key="2">
    <source>
        <dbReference type="Proteomes" id="UP000027222"/>
    </source>
</evidence>
<organism evidence="1 2">
    <name type="scientific">Galerina marginata (strain CBS 339.88)</name>
    <dbReference type="NCBI Taxonomy" id="685588"/>
    <lineage>
        <taxon>Eukaryota</taxon>
        <taxon>Fungi</taxon>
        <taxon>Dikarya</taxon>
        <taxon>Basidiomycota</taxon>
        <taxon>Agaricomycotina</taxon>
        <taxon>Agaricomycetes</taxon>
        <taxon>Agaricomycetidae</taxon>
        <taxon>Agaricales</taxon>
        <taxon>Agaricineae</taxon>
        <taxon>Strophariaceae</taxon>
        <taxon>Galerina</taxon>
    </lineage>
</organism>
<dbReference type="Proteomes" id="UP000027222">
    <property type="component" value="Unassembled WGS sequence"/>
</dbReference>